<comment type="similarity">
    <text evidence="1">Belongs to the DNA polymerase delta/II small subunit family.</text>
</comment>
<dbReference type="PANTHER" id="PTHR10416:SF0">
    <property type="entry name" value="DNA POLYMERASE DELTA SUBUNIT 2"/>
    <property type="match status" value="1"/>
</dbReference>
<evidence type="ECO:0000259" key="4">
    <source>
        <dbReference type="Pfam" id="PF18018"/>
    </source>
</evidence>
<dbReference type="Pfam" id="PF04042">
    <property type="entry name" value="DNA_pol_E_B"/>
    <property type="match status" value="1"/>
</dbReference>
<dbReference type="InterPro" id="IPR040663">
    <property type="entry name" value="DNA_pol_D_N"/>
</dbReference>
<dbReference type="GO" id="GO:0043625">
    <property type="term" value="C:delta DNA polymerase complex"/>
    <property type="evidence" value="ECO:0007669"/>
    <property type="project" value="TreeGrafter"/>
</dbReference>
<organism evidence="5 6">
    <name type="scientific">Encephalitozoon intestinalis (strain ATCC 50506)</name>
    <name type="common">Microsporidian parasite</name>
    <name type="synonym">Septata intestinalis</name>
    <dbReference type="NCBI Taxonomy" id="876142"/>
    <lineage>
        <taxon>Eukaryota</taxon>
        <taxon>Fungi</taxon>
        <taxon>Fungi incertae sedis</taxon>
        <taxon>Microsporidia</taxon>
        <taxon>Unikaryonidae</taxon>
        <taxon>Encephalitozoon</taxon>
    </lineage>
</organism>
<dbReference type="Pfam" id="PF18018">
    <property type="entry name" value="DNA_pol_D_N"/>
    <property type="match status" value="1"/>
</dbReference>
<dbReference type="Gene3D" id="2.40.50.430">
    <property type="match status" value="1"/>
</dbReference>
<dbReference type="HOGENOM" id="CLU_021763_2_0_1"/>
<evidence type="ECO:0000313" key="5">
    <source>
        <dbReference type="EMBL" id="ADM12202.1"/>
    </source>
</evidence>
<dbReference type="InterPro" id="IPR024826">
    <property type="entry name" value="DNA_pol_delta/II_ssu"/>
</dbReference>
<dbReference type="PANTHER" id="PTHR10416">
    <property type="entry name" value="DNA POLYMERASE DELTA SUBUNIT 2"/>
    <property type="match status" value="1"/>
</dbReference>
<keyword evidence="6" id="KW-1185">Reference proteome</keyword>
<dbReference type="InterPro" id="IPR007185">
    <property type="entry name" value="DNA_pol_a/d/e_bsu"/>
</dbReference>
<dbReference type="GO" id="GO:0003677">
    <property type="term" value="F:DNA binding"/>
    <property type="evidence" value="ECO:0007669"/>
    <property type="project" value="InterPro"/>
</dbReference>
<gene>
    <name evidence="5" type="ORF">Eint_090730</name>
</gene>
<dbReference type="OrthoDB" id="3763at2759"/>
<evidence type="ECO:0000313" key="6">
    <source>
        <dbReference type="Proteomes" id="UP000002313"/>
    </source>
</evidence>
<name>E0S9D8_ENCIT</name>
<evidence type="ECO:0000256" key="2">
    <source>
        <dbReference type="ARBA" id="ARBA00022705"/>
    </source>
</evidence>
<evidence type="ECO:0000256" key="1">
    <source>
        <dbReference type="ARBA" id="ARBA00006035"/>
    </source>
</evidence>
<dbReference type="EMBL" id="CP001950">
    <property type="protein sequence ID" value="ADM12202.1"/>
    <property type="molecule type" value="Genomic_DNA"/>
</dbReference>
<feature type="domain" description="DNA polymerase alpha/delta/epsilon subunit B" evidence="3">
    <location>
        <begin position="216"/>
        <end position="368"/>
    </location>
</feature>
<reference evidence="5 6" key="1">
    <citation type="journal article" date="2010" name="Nat. Commun.">
        <title>The complete sequence of the smallest known nuclear genome from the microsporidian Encephalitozoon intestinalis.</title>
        <authorList>
            <person name="Corradi N."/>
            <person name="Pombert J.-F."/>
            <person name="Farinelli L."/>
            <person name="Didier E.S."/>
            <person name="Keeling P.J."/>
        </authorList>
    </citation>
    <scope>NUCLEOTIDE SEQUENCE [LARGE SCALE GENOMIC DNA]</scope>
    <source>
        <strain evidence="5 6">ATCC 50506</strain>
    </source>
</reference>
<sequence length="425" mass="48016">MDDLASVSYEHQFNRTYDARLAELKPYIIRSVRAQNGVPILDTILGVEEELDTSTCVIVGTLFVASDLKPSIFDKIDRKSKKLKEVETKTYYTEDIKYLLEDGSGRIELEFLDVGDIYRKHFVLCTGMCVGVQGRRAKKGKFLAEDIIFPFSNPRSLPLGFSEVRPGKRLCFISGLSLDDGSKNKERMMVLCDYLRIVGVSEYVVIGSFFGESKEVSRQMLSELDDVLGYAKAKINLVPNTGDFGSKILPLMPVHPKLFTFAVASHANPCRLDIDGRKVLTTTRFVIEDILRYLPQDLKDVQGEAFEYKMHLDMEKIEDIRPKSMNSERNIINAMRVLMKAGHVCPTAPDTVPSVPFSGKDLFVVADPIDYFCVGGTDEFLDGQSEDNSTLFFTIPKFSKRHEVVVLDTGTRELEVVRFDMKDFD</sequence>
<protein>
    <submittedName>
        <fullName evidence="5">DNA polymerase delta regulatory subunit B</fullName>
    </submittedName>
</protein>
<dbReference type="Gene3D" id="3.60.21.50">
    <property type="match status" value="1"/>
</dbReference>
<dbReference type="VEuPathDB" id="MicrosporidiaDB:Eint_090730"/>
<evidence type="ECO:0000259" key="3">
    <source>
        <dbReference type="Pfam" id="PF04042"/>
    </source>
</evidence>
<dbReference type="GO" id="GO:0006271">
    <property type="term" value="P:DNA strand elongation involved in DNA replication"/>
    <property type="evidence" value="ECO:0007669"/>
    <property type="project" value="TreeGrafter"/>
</dbReference>
<accession>E0S9D8</accession>
<dbReference type="GeneID" id="9698393"/>
<dbReference type="RefSeq" id="XP_003073562.1">
    <property type="nucleotide sequence ID" value="XM_003073516.1"/>
</dbReference>
<dbReference type="AlphaFoldDB" id="E0S9D8"/>
<proteinExistence type="inferred from homology"/>
<keyword evidence="2" id="KW-0235">DNA replication</keyword>
<feature type="domain" description="DNA polymerase delta subunit OB-fold" evidence="4">
    <location>
        <begin position="12"/>
        <end position="147"/>
    </location>
</feature>
<reference evidence="5 6" key="2">
    <citation type="journal article" date="2012" name="Proc. Natl. Acad. Sci. U.S.A.">
        <title>Gain and loss of multiple functionally related, horizontally transferred genes in the reduced genomes of two microsporidian parasites.</title>
        <authorList>
            <person name="Pombert J.-F."/>
            <person name="Selman M."/>
            <person name="Burki F."/>
            <person name="Bardell F.T."/>
            <person name="Farinelli L."/>
            <person name="Solter L.F."/>
            <person name="Whitman D.W."/>
            <person name="Weiss L.M."/>
            <person name="Corradi N."/>
            <person name="Keeling P.J."/>
        </authorList>
    </citation>
    <scope>NUCLEOTIDE SEQUENCE [LARGE SCALE GENOMIC DNA]</scope>
    <source>
        <strain evidence="5 6">ATCC 50506</strain>
    </source>
</reference>
<dbReference type="KEGG" id="ein:Eint_090730"/>
<dbReference type="Proteomes" id="UP000002313">
    <property type="component" value="Chromosome IX"/>
</dbReference>